<protein>
    <submittedName>
        <fullName evidence="2">Eukaryotic translation initiation factor 4 gamma 3</fullName>
    </submittedName>
</protein>
<feature type="compositionally biased region" description="Acidic residues" evidence="1">
    <location>
        <begin position="99"/>
        <end position="111"/>
    </location>
</feature>
<name>M7B3J3_CHEMY</name>
<feature type="region of interest" description="Disordered" evidence="1">
    <location>
        <begin position="1"/>
        <end position="127"/>
    </location>
</feature>
<keyword evidence="2" id="KW-0648">Protein biosynthesis</keyword>
<keyword evidence="2" id="KW-0396">Initiation factor</keyword>
<dbReference type="EMBL" id="KB552015">
    <property type="protein sequence ID" value="EMP30060.1"/>
    <property type="molecule type" value="Genomic_DNA"/>
</dbReference>
<feature type="compositionally biased region" description="Low complexity" evidence="1">
    <location>
        <begin position="178"/>
        <end position="187"/>
    </location>
</feature>
<feature type="compositionally biased region" description="Low complexity" evidence="1">
    <location>
        <begin position="50"/>
        <end position="73"/>
    </location>
</feature>
<dbReference type="Proteomes" id="UP000031443">
    <property type="component" value="Unassembled WGS sequence"/>
</dbReference>
<sequence>MIPKQEEKPKPDSVLKSPSPVLRPEPSGEKKDQADQTSEAASVEPPPELPLAASPVPLVPIAAAASSKSAFTADSEESCELTSPKEETMPISSATPCTEESDPSPTEEADADTCKESSTVATSDIPVTASPNLINEINGVNEKVTATDGIAEIVQQEVAPLTLEFEILEGLPAEVESVPSSIALSTSPSPPLTPPIPVSAAVTTTTPPSPPLPPPLLLPSPISLPAVQGDLDGEESRRTTLNEVVKDTQKKEEVEADGQPEENAESQNLNSRKNPVPEPLESDWSTKLDTAFSLACSYSPDPWHPLDYSPASDS</sequence>
<dbReference type="eggNOG" id="KOG0401">
    <property type="taxonomic scope" value="Eukaryota"/>
</dbReference>
<evidence type="ECO:0000313" key="3">
    <source>
        <dbReference type="Proteomes" id="UP000031443"/>
    </source>
</evidence>
<dbReference type="GO" id="GO:0003743">
    <property type="term" value="F:translation initiation factor activity"/>
    <property type="evidence" value="ECO:0007669"/>
    <property type="project" value="UniProtKB-KW"/>
</dbReference>
<feature type="compositionally biased region" description="Pro residues" evidence="1">
    <location>
        <begin position="207"/>
        <end position="218"/>
    </location>
</feature>
<dbReference type="AlphaFoldDB" id="M7B3J3"/>
<proteinExistence type="predicted"/>
<keyword evidence="3" id="KW-1185">Reference proteome</keyword>
<feature type="compositionally biased region" description="Acidic residues" evidence="1">
    <location>
        <begin position="254"/>
        <end position="264"/>
    </location>
</feature>
<organism evidence="2 3">
    <name type="scientific">Chelonia mydas</name>
    <name type="common">Green sea-turtle</name>
    <name type="synonym">Chelonia agassizi</name>
    <dbReference type="NCBI Taxonomy" id="8469"/>
    <lineage>
        <taxon>Eukaryota</taxon>
        <taxon>Metazoa</taxon>
        <taxon>Chordata</taxon>
        <taxon>Craniata</taxon>
        <taxon>Vertebrata</taxon>
        <taxon>Euteleostomi</taxon>
        <taxon>Archelosauria</taxon>
        <taxon>Testudinata</taxon>
        <taxon>Testudines</taxon>
        <taxon>Cryptodira</taxon>
        <taxon>Durocryptodira</taxon>
        <taxon>Americhelydia</taxon>
        <taxon>Chelonioidea</taxon>
        <taxon>Cheloniidae</taxon>
        <taxon>Chelonia</taxon>
    </lineage>
</organism>
<feature type="compositionally biased region" description="Basic and acidic residues" evidence="1">
    <location>
        <begin position="1"/>
        <end position="13"/>
    </location>
</feature>
<accession>M7B3J3</accession>
<feature type="compositionally biased region" description="Basic and acidic residues" evidence="1">
    <location>
        <begin position="234"/>
        <end position="253"/>
    </location>
</feature>
<feature type="compositionally biased region" description="Pro residues" evidence="1">
    <location>
        <begin position="188"/>
        <end position="197"/>
    </location>
</feature>
<evidence type="ECO:0000256" key="1">
    <source>
        <dbReference type="SAM" id="MobiDB-lite"/>
    </source>
</evidence>
<reference evidence="3" key="1">
    <citation type="journal article" date="2013" name="Nat. Genet.">
        <title>The draft genomes of soft-shell turtle and green sea turtle yield insights into the development and evolution of the turtle-specific body plan.</title>
        <authorList>
            <person name="Wang Z."/>
            <person name="Pascual-Anaya J."/>
            <person name="Zadissa A."/>
            <person name="Li W."/>
            <person name="Niimura Y."/>
            <person name="Huang Z."/>
            <person name="Li C."/>
            <person name="White S."/>
            <person name="Xiong Z."/>
            <person name="Fang D."/>
            <person name="Wang B."/>
            <person name="Ming Y."/>
            <person name="Chen Y."/>
            <person name="Zheng Y."/>
            <person name="Kuraku S."/>
            <person name="Pignatelli M."/>
            <person name="Herrero J."/>
            <person name="Beal K."/>
            <person name="Nozawa M."/>
            <person name="Li Q."/>
            <person name="Wang J."/>
            <person name="Zhang H."/>
            <person name="Yu L."/>
            <person name="Shigenobu S."/>
            <person name="Wang J."/>
            <person name="Liu J."/>
            <person name="Flicek P."/>
            <person name="Searle S."/>
            <person name="Wang J."/>
            <person name="Kuratani S."/>
            <person name="Yin Y."/>
            <person name="Aken B."/>
            <person name="Zhang G."/>
            <person name="Irie N."/>
        </authorList>
    </citation>
    <scope>NUCLEOTIDE SEQUENCE [LARGE SCALE GENOMIC DNA]</scope>
</reference>
<evidence type="ECO:0000313" key="2">
    <source>
        <dbReference type="EMBL" id="EMP30060.1"/>
    </source>
</evidence>
<feature type="region of interest" description="Disordered" evidence="1">
    <location>
        <begin position="178"/>
        <end position="284"/>
    </location>
</feature>
<gene>
    <name evidence="2" type="ORF">UY3_12815</name>
</gene>
<dbReference type="STRING" id="8469.M7B3J3"/>